<feature type="transmembrane region" description="Helical" evidence="6">
    <location>
        <begin position="346"/>
        <end position="368"/>
    </location>
</feature>
<keyword evidence="4 6" id="KW-1133">Transmembrane helix</keyword>
<feature type="transmembrane region" description="Helical" evidence="6">
    <location>
        <begin position="215"/>
        <end position="234"/>
    </location>
</feature>
<keyword evidence="5 6" id="KW-0472">Membrane</keyword>
<evidence type="ECO:0000313" key="7">
    <source>
        <dbReference type="EMBL" id="WXK81045.1"/>
    </source>
</evidence>
<sequence length="506" mass="53343">MPSAVQQQDPGPARMRRSLGVKDGVAIAASSTAATTSIGIGMGSLAAYAGRQTPALLLLAFVPILGIALSYARLNRTEPNCGSGYTWVGRSIGPWPGFLTGWVVLVGNVIFMAYTGAVTGSVVLQFLNKLGLYSLLGLRLDPSSTGISTAVGLIALVAVTLTAITGVRAATRLQLWLLVFEYAVLLVFCGYALVIGDQPFSLSWLNPFDIASPQALAQGMVIAVFIYWGWDAAFSVNEETRDASDAARGGMIALVAMLGLFLIGALAFQRVMSTEELIRNGPQALTFLGGKLAPEPWASLPLAALMCSAFASLQSSVIPTARGALAMARDRTLGTVWQRVHPRYGSPAVGTLLIMALAALLAVLAVGIPELNDMILTAVNSIGLTVALYYGLTALACAVRFRGSLRQGPVRALRDVVVPAASALALFGLGGYLVRYYATLSDRFEPSPDNGWFMLLLPSLFILAGLATAAWAKWVRRAPYFTTGRGTDADAITLPMDGEAAPLPRA</sequence>
<gene>
    <name evidence="7" type="ORF">WAB15_36350</name>
</gene>
<evidence type="ECO:0000256" key="3">
    <source>
        <dbReference type="ARBA" id="ARBA00022692"/>
    </source>
</evidence>
<dbReference type="PANTHER" id="PTHR42770">
    <property type="entry name" value="AMINO ACID TRANSPORTER-RELATED"/>
    <property type="match status" value="1"/>
</dbReference>
<dbReference type="Gene3D" id="1.20.1740.10">
    <property type="entry name" value="Amino acid/polyamine transporter I"/>
    <property type="match status" value="1"/>
</dbReference>
<feature type="transmembrane region" description="Helical" evidence="6">
    <location>
        <begin position="175"/>
        <end position="195"/>
    </location>
</feature>
<evidence type="ECO:0000256" key="4">
    <source>
        <dbReference type="ARBA" id="ARBA00022989"/>
    </source>
</evidence>
<feature type="transmembrane region" description="Helical" evidence="6">
    <location>
        <begin position="95"/>
        <end position="127"/>
    </location>
</feature>
<dbReference type="InterPro" id="IPR050367">
    <property type="entry name" value="APC_superfamily"/>
</dbReference>
<evidence type="ECO:0000256" key="2">
    <source>
        <dbReference type="ARBA" id="ARBA00022475"/>
    </source>
</evidence>
<comment type="subcellular location">
    <subcellularLocation>
        <location evidence="1">Cell membrane</location>
        <topology evidence="1">Multi-pass membrane protein</topology>
    </subcellularLocation>
</comment>
<name>A0ABZ2QXC6_9ACTN</name>
<evidence type="ECO:0000256" key="1">
    <source>
        <dbReference type="ARBA" id="ARBA00004651"/>
    </source>
</evidence>
<reference evidence="7 8" key="1">
    <citation type="submission" date="2024-03" db="EMBL/GenBank/DDBJ databases">
        <title>The complete genome of Streptomyces sirii sp.nov.</title>
        <authorList>
            <person name="Zakalyukina Y.V."/>
            <person name="Belik A.R."/>
            <person name="Biryukov M.V."/>
            <person name="Baturina O.A."/>
            <person name="Kabilov M.R."/>
        </authorList>
    </citation>
    <scope>NUCLEOTIDE SEQUENCE [LARGE SCALE GENOMIC DNA]</scope>
    <source>
        <strain evidence="7 8">BP-8</strain>
    </source>
</reference>
<feature type="transmembrane region" description="Helical" evidence="6">
    <location>
        <begin position="24"/>
        <end position="49"/>
    </location>
</feature>
<dbReference type="Pfam" id="PF13520">
    <property type="entry name" value="AA_permease_2"/>
    <property type="match status" value="1"/>
</dbReference>
<dbReference type="RefSeq" id="WP_407288907.1">
    <property type="nucleotide sequence ID" value="NZ_CP147982.1"/>
</dbReference>
<dbReference type="PANTHER" id="PTHR42770:SF7">
    <property type="entry name" value="MEMBRANE PROTEIN"/>
    <property type="match status" value="1"/>
</dbReference>
<feature type="transmembrane region" description="Helical" evidence="6">
    <location>
        <begin position="147"/>
        <end position="168"/>
    </location>
</feature>
<evidence type="ECO:0000313" key="8">
    <source>
        <dbReference type="Proteomes" id="UP001626628"/>
    </source>
</evidence>
<feature type="transmembrane region" description="Helical" evidence="6">
    <location>
        <begin position="246"/>
        <end position="268"/>
    </location>
</feature>
<feature type="transmembrane region" description="Helical" evidence="6">
    <location>
        <begin position="302"/>
        <end position="325"/>
    </location>
</feature>
<feature type="transmembrane region" description="Helical" evidence="6">
    <location>
        <begin position="374"/>
        <end position="395"/>
    </location>
</feature>
<feature type="transmembrane region" description="Helical" evidence="6">
    <location>
        <begin position="55"/>
        <end position="74"/>
    </location>
</feature>
<dbReference type="EMBL" id="CP147982">
    <property type="protein sequence ID" value="WXK81045.1"/>
    <property type="molecule type" value="Genomic_DNA"/>
</dbReference>
<keyword evidence="3 6" id="KW-0812">Transmembrane</keyword>
<proteinExistence type="predicted"/>
<organism evidence="7 8">
    <name type="scientific">Streptomyces sirii</name>
    <dbReference type="NCBI Taxonomy" id="3127701"/>
    <lineage>
        <taxon>Bacteria</taxon>
        <taxon>Bacillati</taxon>
        <taxon>Actinomycetota</taxon>
        <taxon>Actinomycetes</taxon>
        <taxon>Kitasatosporales</taxon>
        <taxon>Streptomycetaceae</taxon>
        <taxon>Streptomyces</taxon>
    </lineage>
</organism>
<feature type="transmembrane region" description="Helical" evidence="6">
    <location>
        <begin position="416"/>
        <end position="438"/>
    </location>
</feature>
<dbReference type="InterPro" id="IPR002293">
    <property type="entry name" value="AA/rel_permease1"/>
</dbReference>
<dbReference type="Proteomes" id="UP001626628">
    <property type="component" value="Chromosome"/>
</dbReference>
<dbReference type="PIRSF" id="PIRSF006060">
    <property type="entry name" value="AA_transporter"/>
    <property type="match status" value="1"/>
</dbReference>
<protein>
    <submittedName>
        <fullName evidence="7">APC family permease</fullName>
    </submittedName>
</protein>
<feature type="transmembrane region" description="Helical" evidence="6">
    <location>
        <begin position="450"/>
        <end position="472"/>
    </location>
</feature>
<accession>A0ABZ2QXC6</accession>
<evidence type="ECO:0000256" key="5">
    <source>
        <dbReference type="ARBA" id="ARBA00023136"/>
    </source>
</evidence>
<evidence type="ECO:0000256" key="6">
    <source>
        <dbReference type="SAM" id="Phobius"/>
    </source>
</evidence>
<keyword evidence="2" id="KW-1003">Cell membrane</keyword>
<keyword evidence="8" id="KW-1185">Reference proteome</keyword>